<dbReference type="Proteomes" id="UP000315440">
    <property type="component" value="Unassembled WGS sequence"/>
</dbReference>
<dbReference type="InterPro" id="IPR036269">
    <property type="entry name" value="Rho_N_sf"/>
</dbReference>
<keyword evidence="4" id="KW-1185">Reference proteome</keyword>
<evidence type="ECO:0000259" key="2">
    <source>
        <dbReference type="Pfam" id="PF07498"/>
    </source>
</evidence>
<feature type="region of interest" description="Disordered" evidence="1">
    <location>
        <begin position="1"/>
        <end position="99"/>
    </location>
</feature>
<dbReference type="RefSeq" id="WP_146397187.1">
    <property type="nucleotide sequence ID" value="NZ_SJPQ01000001.1"/>
</dbReference>
<name>A0A5C5ZTL9_9BACT</name>
<feature type="compositionally biased region" description="Basic and acidic residues" evidence="1">
    <location>
        <begin position="87"/>
        <end position="99"/>
    </location>
</feature>
<dbReference type="InterPro" id="IPR011112">
    <property type="entry name" value="Rho-like_N"/>
</dbReference>
<reference evidence="3 4" key="1">
    <citation type="submission" date="2019-02" db="EMBL/GenBank/DDBJ databases">
        <title>Deep-cultivation of Planctomycetes and their phenomic and genomic characterization uncovers novel biology.</title>
        <authorList>
            <person name="Wiegand S."/>
            <person name="Jogler M."/>
            <person name="Boedeker C."/>
            <person name="Pinto D."/>
            <person name="Vollmers J."/>
            <person name="Rivas-Marin E."/>
            <person name="Kohn T."/>
            <person name="Peeters S.H."/>
            <person name="Heuer A."/>
            <person name="Rast P."/>
            <person name="Oberbeckmann S."/>
            <person name="Bunk B."/>
            <person name="Jeske O."/>
            <person name="Meyerdierks A."/>
            <person name="Storesund J.E."/>
            <person name="Kallscheuer N."/>
            <person name="Luecker S."/>
            <person name="Lage O.M."/>
            <person name="Pohl T."/>
            <person name="Merkel B.J."/>
            <person name="Hornburger P."/>
            <person name="Mueller R.-W."/>
            <person name="Bruemmer F."/>
            <person name="Labrenz M."/>
            <person name="Spormann A.M."/>
            <person name="Op Den Camp H."/>
            <person name="Overmann J."/>
            <person name="Amann R."/>
            <person name="Jetten M.S.M."/>
            <person name="Mascher T."/>
            <person name="Medema M.H."/>
            <person name="Devos D.P."/>
            <person name="Kaster A.-K."/>
            <person name="Ovreas L."/>
            <person name="Rohde M."/>
            <person name="Galperin M.Y."/>
            <person name="Jogler C."/>
        </authorList>
    </citation>
    <scope>NUCLEOTIDE SEQUENCE [LARGE SCALE GENOMIC DNA]</scope>
    <source>
        <strain evidence="3 4">Mal64</strain>
    </source>
</reference>
<dbReference type="AlphaFoldDB" id="A0A5C5ZTL9"/>
<dbReference type="SUPFAM" id="SSF68912">
    <property type="entry name" value="Rho N-terminal domain-like"/>
    <property type="match status" value="1"/>
</dbReference>
<evidence type="ECO:0000313" key="3">
    <source>
        <dbReference type="EMBL" id="TWT90368.1"/>
    </source>
</evidence>
<proteinExistence type="predicted"/>
<feature type="compositionally biased region" description="Polar residues" evidence="1">
    <location>
        <begin position="49"/>
        <end position="61"/>
    </location>
</feature>
<gene>
    <name evidence="3" type="ORF">Mal64_07570</name>
</gene>
<feature type="compositionally biased region" description="Basic and acidic residues" evidence="1">
    <location>
        <begin position="63"/>
        <end position="73"/>
    </location>
</feature>
<dbReference type="Pfam" id="PF07498">
    <property type="entry name" value="Rho_N"/>
    <property type="match status" value="1"/>
</dbReference>
<evidence type="ECO:0000313" key="4">
    <source>
        <dbReference type="Proteomes" id="UP000315440"/>
    </source>
</evidence>
<dbReference type="Gene3D" id="1.10.720.10">
    <property type="match status" value="1"/>
</dbReference>
<protein>
    <recommendedName>
        <fullName evidence="2">Rho termination factor-like N-terminal domain-containing protein</fullName>
    </recommendedName>
</protein>
<evidence type="ECO:0000256" key="1">
    <source>
        <dbReference type="SAM" id="MobiDB-lite"/>
    </source>
</evidence>
<dbReference type="OrthoDB" id="215254at2"/>
<dbReference type="GO" id="GO:0006353">
    <property type="term" value="P:DNA-templated transcription termination"/>
    <property type="evidence" value="ECO:0007669"/>
    <property type="project" value="InterPro"/>
</dbReference>
<organism evidence="3 4">
    <name type="scientific">Pseudobythopirellula maris</name>
    <dbReference type="NCBI Taxonomy" id="2527991"/>
    <lineage>
        <taxon>Bacteria</taxon>
        <taxon>Pseudomonadati</taxon>
        <taxon>Planctomycetota</taxon>
        <taxon>Planctomycetia</taxon>
        <taxon>Pirellulales</taxon>
        <taxon>Lacipirellulaceae</taxon>
        <taxon>Pseudobythopirellula</taxon>
    </lineage>
</organism>
<accession>A0A5C5ZTL9</accession>
<sequence length="99" mass="11549">MPQAWSDKDERQYEHVKKSAKDRGRSDDRAEEIAARTVNKQRRQEGRTPNKTTQGTGNPNTAFEDRTVEELRNRATQLGIKGRSKMRKEDLIQEIRSHQ</sequence>
<comment type="caution">
    <text evidence="3">The sequence shown here is derived from an EMBL/GenBank/DDBJ whole genome shotgun (WGS) entry which is preliminary data.</text>
</comment>
<feature type="compositionally biased region" description="Basic and acidic residues" evidence="1">
    <location>
        <begin position="1"/>
        <end position="34"/>
    </location>
</feature>
<dbReference type="EMBL" id="SJPQ01000001">
    <property type="protein sequence ID" value="TWT90368.1"/>
    <property type="molecule type" value="Genomic_DNA"/>
</dbReference>
<feature type="domain" description="Rho termination factor-like N-terminal" evidence="2">
    <location>
        <begin position="67"/>
        <end position="96"/>
    </location>
</feature>